<dbReference type="EC" id="3.2.1.8" evidence="9"/>
<accession>A0A8K0NP97</accession>
<dbReference type="Gene3D" id="3.20.20.80">
    <property type="entry name" value="Glycosidases"/>
    <property type="match status" value="1"/>
</dbReference>
<keyword evidence="8 9" id="KW-0624">Polysaccharide degradation</keyword>
<evidence type="ECO:0000256" key="4">
    <source>
        <dbReference type="ARBA" id="ARBA00022729"/>
    </source>
</evidence>
<evidence type="ECO:0000256" key="6">
    <source>
        <dbReference type="ARBA" id="ARBA00023277"/>
    </source>
</evidence>
<proteinExistence type="inferred from homology"/>
<keyword evidence="13" id="KW-1185">Reference proteome</keyword>
<evidence type="ECO:0000256" key="10">
    <source>
        <dbReference type="SAM" id="SignalP"/>
    </source>
</evidence>
<dbReference type="AlphaFoldDB" id="A0A8K0NP97"/>
<keyword evidence="7 9" id="KW-0326">Glycosidase</keyword>
<dbReference type="PROSITE" id="PS51760">
    <property type="entry name" value="GH10_2"/>
    <property type="match status" value="1"/>
</dbReference>
<dbReference type="PANTHER" id="PTHR31490:SF88">
    <property type="entry name" value="BETA-XYLANASE"/>
    <property type="match status" value="1"/>
</dbReference>
<feature type="chain" id="PRO_5035476568" description="Beta-xylanase" evidence="10">
    <location>
        <begin position="18"/>
        <end position="354"/>
    </location>
</feature>
<dbReference type="SMART" id="SM00633">
    <property type="entry name" value="Glyco_10"/>
    <property type="match status" value="1"/>
</dbReference>
<keyword evidence="3" id="KW-0858">Xylan degradation</keyword>
<name>A0A8K0NP97_9TREE</name>
<organism evidence="12 13">
    <name type="scientific">Filobasidium floriforme</name>
    <dbReference type="NCBI Taxonomy" id="5210"/>
    <lineage>
        <taxon>Eukaryota</taxon>
        <taxon>Fungi</taxon>
        <taxon>Dikarya</taxon>
        <taxon>Basidiomycota</taxon>
        <taxon>Agaricomycotina</taxon>
        <taxon>Tremellomycetes</taxon>
        <taxon>Filobasidiales</taxon>
        <taxon>Filobasidiaceae</taxon>
        <taxon>Filobasidium</taxon>
    </lineage>
</organism>
<keyword evidence="4 10" id="KW-0732">Signal</keyword>
<evidence type="ECO:0000256" key="3">
    <source>
        <dbReference type="ARBA" id="ARBA00022651"/>
    </source>
</evidence>
<reference evidence="12" key="1">
    <citation type="submission" date="2020-04" db="EMBL/GenBank/DDBJ databases">
        <title>Analysis of mating type loci in Filobasidium floriforme.</title>
        <authorList>
            <person name="Nowrousian M."/>
        </authorList>
    </citation>
    <scope>NUCLEOTIDE SEQUENCE</scope>
    <source>
        <strain evidence="12">CBS 6242</strain>
    </source>
</reference>
<dbReference type="PRINTS" id="PR00134">
    <property type="entry name" value="GLHYDRLASE10"/>
</dbReference>
<sequence length="354" mass="39137">MLATSILIPLLATLVVASPTKRQQQQQQPVGLNALAKQHGKYIGTATNSFNLLGNNPGGAYLDILRREFKGALTAENEGKWDAIHPTPDQYNWAGMDAIVAEARQSPEKVFVRGHTFVWHAQTPAYINQMTDPEQLKSALRDHAMNVAVRYKNDWTYLDAINEPLNEDGTLRDSVWHRVLGEDYLEIALNIIHEAAPSIKLCINDYNIEGVNAKSKGMLAIAKKLLERGAPLHCIGFESHFIAGSMPQDIAASMQQFTDLGLEVPLTELDVRVRVTGNDQASSADLAVQANDYRTAVKTCLDNRLCPGVTVWQFYDPISWIPSLTPGWGAATPYDANFLPKPAYEAMREALAIQ</sequence>
<dbReference type="EMBL" id="JABELV010000121">
    <property type="protein sequence ID" value="KAG7530344.1"/>
    <property type="molecule type" value="Genomic_DNA"/>
</dbReference>
<feature type="signal peptide" evidence="10">
    <location>
        <begin position="1"/>
        <end position="17"/>
    </location>
</feature>
<dbReference type="InterPro" id="IPR017853">
    <property type="entry name" value="GH"/>
</dbReference>
<comment type="similarity">
    <text evidence="2 9">Belongs to the glycosyl hydrolase 10 (cellulase F) family.</text>
</comment>
<dbReference type="SUPFAM" id="SSF51445">
    <property type="entry name" value="(Trans)glycosidases"/>
    <property type="match status" value="1"/>
</dbReference>
<evidence type="ECO:0000256" key="9">
    <source>
        <dbReference type="RuleBase" id="RU361174"/>
    </source>
</evidence>
<evidence type="ECO:0000256" key="1">
    <source>
        <dbReference type="ARBA" id="ARBA00000681"/>
    </source>
</evidence>
<gene>
    <name evidence="12" type="ORF">FFLO_05116</name>
</gene>
<evidence type="ECO:0000256" key="7">
    <source>
        <dbReference type="ARBA" id="ARBA00023295"/>
    </source>
</evidence>
<evidence type="ECO:0000256" key="8">
    <source>
        <dbReference type="ARBA" id="ARBA00023326"/>
    </source>
</evidence>
<dbReference type="PANTHER" id="PTHR31490">
    <property type="entry name" value="GLYCOSYL HYDROLASE"/>
    <property type="match status" value="1"/>
</dbReference>
<dbReference type="Proteomes" id="UP000812966">
    <property type="component" value="Unassembled WGS sequence"/>
</dbReference>
<feature type="domain" description="GH10" evidence="11">
    <location>
        <begin position="46"/>
        <end position="350"/>
    </location>
</feature>
<dbReference type="GO" id="GO:0031176">
    <property type="term" value="F:endo-1,4-beta-xylanase activity"/>
    <property type="evidence" value="ECO:0007669"/>
    <property type="project" value="UniProtKB-EC"/>
</dbReference>
<comment type="caution">
    <text evidence="12">The sequence shown here is derived from an EMBL/GenBank/DDBJ whole genome shotgun (WGS) entry which is preliminary data.</text>
</comment>
<evidence type="ECO:0000313" key="12">
    <source>
        <dbReference type="EMBL" id="KAG7530344.1"/>
    </source>
</evidence>
<dbReference type="InterPro" id="IPR001000">
    <property type="entry name" value="GH10_dom"/>
</dbReference>
<keyword evidence="6 9" id="KW-0119">Carbohydrate metabolism</keyword>
<keyword evidence="5 9" id="KW-0378">Hydrolase</keyword>
<dbReference type="GO" id="GO:0045493">
    <property type="term" value="P:xylan catabolic process"/>
    <property type="evidence" value="ECO:0007669"/>
    <property type="project" value="UniProtKB-KW"/>
</dbReference>
<evidence type="ECO:0000259" key="11">
    <source>
        <dbReference type="PROSITE" id="PS51760"/>
    </source>
</evidence>
<comment type="catalytic activity">
    <reaction evidence="1 9">
        <text>Endohydrolysis of (1-&gt;4)-beta-D-xylosidic linkages in xylans.</text>
        <dbReference type="EC" id="3.2.1.8"/>
    </reaction>
</comment>
<evidence type="ECO:0000256" key="2">
    <source>
        <dbReference type="ARBA" id="ARBA00007495"/>
    </source>
</evidence>
<dbReference type="Pfam" id="PF00331">
    <property type="entry name" value="Glyco_hydro_10"/>
    <property type="match status" value="1"/>
</dbReference>
<dbReference type="InterPro" id="IPR044846">
    <property type="entry name" value="GH10"/>
</dbReference>
<evidence type="ECO:0000256" key="5">
    <source>
        <dbReference type="ARBA" id="ARBA00022801"/>
    </source>
</evidence>
<evidence type="ECO:0000313" key="13">
    <source>
        <dbReference type="Proteomes" id="UP000812966"/>
    </source>
</evidence>
<protein>
    <recommendedName>
        <fullName evidence="9">Beta-xylanase</fullName>
        <ecNumber evidence="9">3.2.1.8</ecNumber>
    </recommendedName>
</protein>